<accession>A0A9P3G600</accession>
<dbReference type="InterPro" id="IPR017853">
    <property type="entry name" value="GH"/>
</dbReference>
<dbReference type="EMBL" id="BPQB01000009">
    <property type="protein sequence ID" value="GJE88499.1"/>
    <property type="molecule type" value="Genomic_DNA"/>
</dbReference>
<protein>
    <recommendedName>
        <fullName evidence="3 6">Arabinogalactan endo-beta-1,4-galactanase</fullName>
        <ecNumber evidence="3 6">3.2.1.89</ecNumber>
    </recommendedName>
</protein>
<dbReference type="GO" id="GO:0015926">
    <property type="term" value="F:glucosidase activity"/>
    <property type="evidence" value="ECO:0007669"/>
    <property type="project" value="InterPro"/>
</dbReference>
<evidence type="ECO:0000313" key="7">
    <source>
        <dbReference type="EMBL" id="GJE88499.1"/>
    </source>
</evidence>
<gene>
    <name evidence="7" type="ORF">PsYK624_045820</name>
</gene>
<dbReference type="PANTHER" id="PTHR34983">
    <property type="entry name" value="ARABINOGALACTAN ENDO-BETA-1,4-GALACTANASE A"/>
    <property type="match status" value="1"/>
</dbReference>
<feature type="chain" id="PRO_5040538636" description="Arabinogalactan endo-beta-1,4-galactanase" evidence="6">
    <location>
        <begin position="20"/>
        <end position="342"/>
    </location>
</feature>
<proteinExistence type="inferred from homology"/>
<dbReference type="GO" id="GO:0045490">
    <property type="term" value="P:pectin catabolic process"/>
    <property type="evidence" value="ECO:0007669"/>
    <property type="project" value="TreeGrafter"/>
</dbReference>
<reference evidence="7 8" key="1">
    <citation type="submission" date="2021-08" db="EMBL/GenBank/DDBJ databases">
        <title>Draft Genome Sequence of Phanerochaete sordida strain YK-624.</title>
        <authorList>
            <person name="Mori T."/>
            <person name="Dohra H."/>
            <person name="Suzuki T."/>
            <person name="Kawagishi H."/>
            <person name="Hirai H."/>
        </authorList>
    </citation>
    <scope>NUCLEOTIDE SEQUENCE [LARGE SCALE GENOMIC DNA]</scope>
    <source>
        <strain evidence="7 8">YK-624</strain>
    </source>
</reference>
<name>A0A9P3G600_9APHY</name>
<dbReference type="Pfam" id="PF07745">
    <property type="entry name" value="Glyco_hydro_53"/>
    <property type="match status" value="1"/>
</dbReference>
<comment type="catalytic activity">
    <reaction evidence="1 6">
        <text>The enzyme specifically hydrolyzes (1-&gt;4)-beta-D-galactosidic linkages in type I arabinogalactans.</text>
        <dbReference type="EC" id="3.2.1.89"/>
    </reaction>
</comment>
<keyword evidence="8" id="KW-1185">Reference proteome</keyword>
<evidence type="ECO:0000256" key="1">
    <source>
        <dbReference type="ARBA" id="ARBA00001695"/>
    </source>
</evidence>
<keyword evidence="4 6" id="KW-0378">Hydrolase</keyword>
<keyword evidence="6" id="KW-0732">Signal</keyword>
<comment type="similarity">
    <text evidence="2 6">Belongs to the glycosyl hydrolase 53 family.</text>
</comment>
<feature type="signal peptide" evidence="6">
    <location>
        <begin position="1"/>
        <end position="19"/>
    </location>
</feature>
<dbReference type="Gene3D" id="3.20.20.80">
    <property type="entry name" value="Glycosidases"/>
    <property type="match status" value="1"/>
</dbReference>
<dbReference type="GO" id="GO:0031218">
    <property type="term" value="F:arabinogalactan endo-1,4-beta-galactosidase activity"/>
    <property type="evidence" value="ECO:0007669"/>
    <property type="project" value="UniProtKB-EC"/>
</dbReference>
<evidence type="ECO:0000256" key="3">
    <source>
        <dbReference type="ARBA" id="ARBA00012556"/>
    </source>
</evidence>
<evidence type="ECO:0000256" key="4">
    <source>
        <dbReference type="ARBA" id="ARBA00022801"/>
    </source>
</evidence>
<evidence type="ECO:0000256" key="2">
    <source>
        <dbReference type="ARBA" id="ARBA00010687"/>
    </source>
</evidence>
<dbReference type="AlphaFoldDB" id="A0A9P3G600"/>
<sequence length="342" mass="36353">MQLGASLLFLFFSALHVLSLPLNGADFSSLSLLESQGITYKDNGAVKPFEQILSSHGFELARIRIWTAGTYTQNYALTLAKRAKAAGMKILIDLHYSDTWADPGHQAIPSGWPTDLNGLNTQIYTYTLNLVTAFKNAGITIDYIQIGNEINDGLLWPTGQISKAGFHPASELLHSAASGVRTGSPSTKIVVHIANGWDAGSVNYFWGGIFVAGAFATSDVDIMGFSFYPFYGTGATLSALQSSLNGVISKFNKDVLVAETDWPEACSSSVALSEPSIPKSAAGQQTWVKDIEIVLSGLSGGHGLGVVYWEPGWIGNAGLGSSCSDALLVDSSGNTRQSISLF</sequence>
<dbReference type="SUPFAM" id="SSF51445">
    <property type="entry name" value="(Trans)glycosidases"/>
    <property type="match status" value="1"/>
</dbReference>
<dbReference type="PANTHER" id="PTHR34983:SF1">
    <property type="entry name" value="ARABINOGALACTAN ENDO-BETA-1,4-GALACTANASE A"/>
    <property type="match status" value="1"/>
</dbReference>
<comment type="caution">
    <text evidence="7">The sequence shown here is derived from an EMBL/GenBank/DDBJ whole genome shotgun (WGS) entry which is preliminary data.</text>
</comment>
<evidence type="ECO:0000313" key="8">
    <source>
        <dbReference type="Proteomes" id="UP000703269"/>
    </source>
</evidence>
<dbReference type="Proteomes" id="UP000703269">
    <property type="component" value="Unassembled WGS sequence"/>
</dbReference>
<keyword evidence="5 6" id="KW-0326">Glycosidase</keyword>
<dbReference type="EC" id="3.2.1.89" evidence="3 6"/>
<evidence type="ECO:0000256" key="5">
    <source>
        <dbReference type="ARBA" id="ARBA00023295"/>
    </source>
</evidence>
<evidence type="ECO:0000256" key="6">
    <source>
        <dbReference type="RuleBase" id="RU361192"/>
    </source>
</evidence>
<dbReference type="InterPro" id="IPR011683">
    <property type="entry name" value="Glyco_hydro_53"/>
</dbReference>
<dbReference type="OrthoDB" id="110914at2759"/>
<organism evidence="7 8">
    <name type="scientific">Phanerochaete sordida</name>
    <dbReference type="NCBI Taxonomy" id="48140"/>
    <lineage>
        <taxon>Eukaryota</taxon>
        <taxon>Fungi</taxon>
        <taxon>Dikarya</taxon>
        <taxon>Basidiomycota</taxon>
        <taxon>Agaricomycotina</taxon>
        <taxon>Agaricomycetes</taxon>
        <taxon>Polyporales</taxon>
        <taxon>Phanerochaetaceae</taxon>
        <taxon>Phanerochaete</taxon>
    </lineage>
</organism>